<dbReference type="GO" id="GO:0016020">
    <property type="term" value="C:membrane"/>
    <property type="evidence" value="ECO:0007669"/>
    <property type="project" value="GOC"/>
</dbReference>
<dbReference type="GO" id="GO:0006506">
    <property type="term" value="P:GPI anchor biosynthetic process"/>
    <property type="evidence" value="ECO:0007669"/>
    <property type="project" value="TreeGrafter"/>
</dbReference>
<dbReference type="GO" id="GO:0004527">
    <property type="term" value="F:exonuclease activity"/>
    <property type="evidence" value="ECO:0007669"/>
    <property type="project" value="UniProtKB-KW"/>
</dbReference>
<dbReference type="InterPro" id="IPR036691">
    <property type="entry name" value="Endo/exonu/phosph_ase_sf"/>
</dbReference>
<keyword evidence="2" id="KW-0255">Endonuclease</keyword>
<dbReference type="Gene3D" id="3.60.10.10">
    <property type="entry name" value="Endonuclease/exonuclease/phosphatase"/>
    <property type="match status" value="1"/>
</dbReference>
<keyword evidence="2" id="KW-0540">Nuclease</keyword>
<dbReference type="GO" id="GO:0004519">
    <property type="term" value="F:endonuclease activity"/>
    <property type="evidence" value="ECO:0007669"/>
    <property type="project" value="UniProtKB-KW"/>
</dbReference>
<evidence type="ECO:0000313" key="2">
    <source>
        <dbReference type="EMBL" id="NER14954.1"/>
    </source>
</evidence>
<keyword evidence="2" id="KW-0269">Exonuclease</keyword>
<name>A0A6P0UNR6_9FLAO</name>
<gene>
    <name evidence="2" type="ORF">GWK08_15970</name>
</gene>
<dbReference type="InterPro" id="IPR005135">
    <property type="entry name" value="Endo/exonuclease/phosphatase"/>
</dbReference>
<keyword evidence="2" id="KW-0378">Hydrolase</keyword>
<dbReference type="RefSeq" id="WP_163608230.1">
    <property type="nucleotide sequence ID" value="NZ_JAABOO010000003.1"/>
</dbReference>
<reference evidence="2 3" key="1">
    <citation type="submission" date="2020-01" db="EMBL/GenBank/DDBJ databases">
        <title>Leptobacterium flavescens.</title>
        <authorList>
            <person name="Wang G."/>
        </authorList>
    </citation>
    <scope>NUCLEOTIDE SEQUENCE [LARGE SCALE GENOMIC DNA]</scope>
    <source>
        <strain evidence="2 3">KCTC 22160</strain>
    </source>
</reference>
<dbReference type="SUPFAM" id="SSF56219">
    <property type="entry name" value="DNase I-like"/>
    <property type="match status" value="1"/>
</dbReference>
<feature type="domain" description="Endonuclease/exonuclease/phosphatase" evidence="1">
    <location>
        <begin position="58"/>
        <end position="313"/>
    </location>
</feature>
<evidence type="ECO:0000259" key="1">
    <source>
        <dbReference type="Pfam" id="PF03372"/>
    </source>
</evidence>
<evidence type="ECO:0000313" key="3">
    <source>
        <dbReference type="Proteomes" id="UP000468581"/>
    </source>
</evidence>
<organism evidence="2 3">
    <name type="scientific">Leptobacterium flavescens</name>
    <dbReference type="NCBI Taxonomy" id="472055"/>
    <lineage>
        <taxon>Bacteria</taxon>
        <taxon>Pseudomonadati</taxon>
        <taxon>Bacteroidota</taxon>
        <taxon>Flavobacteriia</taxon>
        <taxon>Flavobacteriales</taxon>
        <taxon>Flavobacteriaceae</taxon>
        <taxon>Leptobacterium</taxon>
    </lineage>
</organism>
<sequence>MRRVFKAIGWFLLALLVFTVSFFLWASSSVYPEKDYASLKKYKESGFSAEDSVITVISYNIGYLSGLTNNKAVESPESLYETNLDRTKSVFGRIQPDIIAFQEIDFRSARSYEVDQQEALSELGFSYGAEVVNWDKRYVPFPYYPFSRHFGKMLSGQSVLSNFEIKEQERIVLARVEGNPFWRDAFYLDRLAQVLSLEINGKELKMINVHLEAFDKATRDIQIKKIIELVSGIKDKYPLILLGDFNSDPNNKDASILALLEMEGIKSAEDSFLQKTFPSDAPRTKIDYIFYNPAFIEKIDAGVVTEVQTASDHLPVFMDFVLKDTE</sequence>
<keyword evidence="3" id="KW-1185">Reference proteome</keyword>
<dbReference type="AlphaFoldDB" id="A0A6P0UNR6"/>
<dbReference type="PANTHER" id="PTHR14859">
    <property type="entry name" value="CALCOFLUOR WHITE HYPERSENSITIVE PROTEIN PRECURSOR"/>
    <property type="match status" value="1"/>
</dbReference>
<dbReference type="InterPro" id="IPR051916">
    <property type="entry name" value="GPI-anchor_lipid_remodeler"/>
</dbReference>
<comment type="caution">
    <text evidence="2">The sequence shown here is derived from an EMBL/GenBank/DDBJ whole genome shotgun (WGS) entry which is preliminary data.</text>
</comment>
<proteinExistence type="predicted"/>
<dbReference type="Proteomes" id="UP000468581">
    <property type="component" value="Unassembled WGS sequence"/>
</dbReference>
<dbReference type="Pfam" id="PF03372">
    <property type="entry name" value="Exo_endo_phos"/>
    <property type="match status" value="1"/>
</dbReference>
<dbReference type="EMBL" id="JAABOO010000003">
    <property type="protein sequence ID" value="NER14954.1"/>
    <property type="molecule type" value="Genomic_DNA"/>
</dbReference>
<dbReference type="PANTHER" id="PTHR14859:SF1">
    <property type="entry name" value="PGAP2-INTERACTING PROTEIN"/>
    <property type="match status" value="1"/>
</dbReference>
<protein>
    <submittedName>
        <fullName evidence="2">Endonuclease/exonuclease/phosphatase</fullName>
    </submittedName>
</protein>
<accession>A0A6P0UNR6</accession>